<feature type="binding site" evidence="5">
    <location>
        <position position="177"/>
    </location>
    <ligand>
        <name>Zn(2+)</name>
        <dbReference type="ChEBI" id="CHEBI:29105"/>
        <note>catalytic</note>
    </ligand>
</feature>
<dbReference type="GO" id="GO:0046872">
    <property type="term" value="F:metal ion binding"/>
    <property type="evidence" value="ECO:0007669"/>
    <property type="project" value="UniProtKB-KW"/>
</dbReference>
<feature type="region of interest" description="Disordered" evidence="6">
    <location>
        <begin position="377"/>
        <end position="456"/>
    </location>
</feature>
<dbReference type="Gene3D" id="4.10.70.10">
    <property type="entry name" value="Disintegrin domain"/>
    <property type="match status" value="1"/>
</dbReference>
<keyword evidence="7" id="KW-1133">Transmembrane helix</keyword>
<dbReference type="InterPro" id="IPR036436">
    <property type="entry name" value="Disintegrin_dom_sf"/>
</dbReference>
<evidence type="ECO:0000313" key="11">
    <source>
        <dbReference type="Proteomes" id="UP001432027"/>
    </source>
</evidence>
<feature type="domain" description="Peptidase M12B" evidence="9">
    <location>
        <begin position="54"/>
        <end position="202"/>
    </location>
</feature>
<dbReference type="InterPro" id="IPR023603">
    <property type="entry name" value="Low_specificity_L-TA-like"/>
</dbReference>
<dbReference type="GO" id="GO:0005829">
    <property type="term" value="C:cytosol"/>
    <property type="evidence" value="ECO:0007669"/>
    <property type="project" value="TreeGrafter"/>
</dbReference>
<dbReference type="NCBIfam" id="NF041359">
    <property type="entry name" value="GntG_guanitoxin"/>
    <property type="match status" value="1"/>
</dbReference>
<keyword evidence="4" id="KW-0456">Lyase</keyword>
<dbReference type="PANTHER" id="PTHR48097:SF9">
    <property type="entry name" value="L-THREONINE ALDOLASE"/>
    <property type="match status" value="1"/>
</dbReference>
<evidence type="ECO:0000256" key="1">
    <source>
        <dbReference type="ARBA" id="ARBA00001933"/>
    </source>
</evidence>
<dbReference type="FunFam" id="3.40.640.10:FF:000030">
    <property type="entry name" value="Low-specificity L-threonine aldolase"/>
    <property type="match status" value="1"/>
</dbReference>
<dbReference type="GO" id="GO:0006508">
    <property type="term" value="P:proteolysis"/>
    <property type="evidence" value="ECO:0007669"/>
    <property type="project" value="InterPro"/>
</dbReference>
<keyword evidence="7" id="KW-0472">Membrane</keyword>
<feature type="transmembrane region" description="Helical" evidence="7">
    <location>
        <begin position="278"/>
        <end position="295"/>
    </location>
</feature>
<comment type="similarity">
    <text evidence="2">Belongs to the threonine aldolase family.</text>
</comment>
<comment type="caution">
    <text evidence="5">Lacks conserved residue(s) required for the propagation of feature annotation.</text>
</comment>
<feature type="binding site" evidence="5">
    <location>
        <position position="181"/>
    </location>
    <ligand>
        <name>Zn(2+)</name>
        <dbReference type="ChEBI" id="CHEBI:29105"/>
        <note>catalytic</note>
    </ligand>
</feature>
<feature type="signal peptide" evidence="8">
    <location>
        <begin position="1"/>
        <end position="15"/>
    </location>
</feature>
<reference evidence="10" key="1">
    <citation type="submission" date="2023-10" db="EMBL/GenBank/DDBJ databases">
        <title>Genome assembly of Pristionchus species.</title>
        <authorList>
            <person name="Yoshida K."/>
            <person name="Sommer R.J."/>
        </authorList>
    </citation>
    <scope>NUCLEOTIDE SEQUENCE</scope>
    <source>
        <strain evidence="10">RS0144</strain>
    </source>
</reference>
<evidence type="ECO:0000313" key="10">
    <source>
        <dbReference type="EMBL" id="GMT04387.1"/>
    </source>
</evidence>
<evidence type="ECO:0000256" key="4">
    <source>
        <dbReference type="ARBA" id="ARBA00023239"/>
    </source>
</evidence>
<accession>A0AAV5UC38</accession>
<dbReference type="InterPro" id="IPR001597">
    <property type="entry name" value="ArAA_b-elim_lyase/Thr_aldolase"/>
</dbReference>
<dbReference type="GO" id="GO:0006567">
    <property type="term" value="P:L-threonine catabolic process"/>
    <property type="evidence" value="ECO:0007669"/>
    <property type="project" value="TreeGrafter"/>
</dbReference>
<dbReference type="InterPro" id="IPR001590">
    <property type="entry name" value="Peptidase_M12B"/>
</dbReference>
<dbReference type="Gene3D" id="3.40.390.10">
    <property type="entry name" value="Collagenase (Catalytic Domain)"/>
    <property type="match status" value="1"/>
</dbReference>
<sequence>MRLWLFLLLTTFGKSQKVVHDTVRAPKKNGQHGEVTMGTSLPDWTDAHLEGKKRYVETILVIDPELHLFYNFNQTLLRKGLDMLMFSVNQFLYQLDVRIVVVDVHTEMRRYNMTLDEFARWREQNIGQMVPHDVAILLKLRYEGGIAYVDGICGRNGVGVSGFFPESPFEFASVFVHELAHLLGLSHDSGGKCECRDWQKCLRIDGFERDCAVQTLVDMLPRHECIQSPPSHLPHTHLPICGNGLIEREEECDCGPIKHCLNPLCDSSTCLYIIPPQHIFLILILCSILLLLLLVNRIRMRCGCCISLPISIKDSSPSSSSPSSNSTSVLPTPESFKRERHFVFPIIEETPRVLSLDDPVPVPPQIDVNEGYVKMYPPLAPTPKTRRKVLPPPPPRRIDHSEMATVDRLVKEINSHSDLRSPKPPPPPPAALKPTLERVPDPSSILKPTRSAPAPPCKNMIMGKDMYTTSVSNAASFVDLRSDTVTLPCDEMRKIMAEAQVGDDVYGEDPTVNRLQQRCADLFGKEAALFVTSGTMANLLAVMGHCQRGDEIIVGKDSHIHRWEQGNYAQFGGISANTTSINERGELPLDEIRANIRVDDCHMPSTRLICLENTHNYAGGKPLSVAYLNEVRKIADEHKLKIHVDGARIMNAAVAQGLTVADLAAPVDSLMMCFSKVSNISHF</sequence>
<dbReference type="InterPro" id="IPR015424">
    <property type="entry name" value="PyrdxlP-dep_Trfase"/>
</dbReference>
<dbReference type="SUPFAM" id="SSF53383">
    <property type="entry name" value="PLP-dependent transferases"/>
    <property type="match status" value="1"/>
</dbReference>
<dbReference type="GO" id="GO:0006545">
    <property type="term" value="P:glycine biosynthetic process"/>
    <property type="evidence" value="ECO:0007669"/>
    <property type="project" value="TreeGrafter"/>
</dbReference>
<keyword evidence="11" id="KW-1185">Reference proteome</keyword>
<dbReference type="GO" id="GO:0004222">
    <property type="term" value="F:metalloendopeptidase activity"/>
    <property type="evidence" value="ECO:0007669"/>
    <property type="project" value="InterPro"/>
</dbReference>
<keyword evidence="5" id="KW-0862">Zinc</keyword>
<evidence type="ECO:0000256" key="6">
    <source>
        <dbReference type="SAM" id="MobiDB-lite"/>
    </source>
</evidence>
<dbReference type="InterPro" id="IPR024079">
    <property type="entry name" value="MetalloPept_cat_dom_sf"/>
</dbReference>
<feature type="compositionally biased region" description="Pro residues" evidence="6">
    <location>
        <begin position="422"/>
        <end position="431"/>
    </location>
</feature>
<dbReference type="Gene3D" id="3.40.640.10">
    <property type="entry name" value="Type I PLP-dependent aspartate aminotransferase-like (Major domain)"/>
    <property type="match status" value="1"/>
</dbReference>
<dbReference type="PROSITE" id="PS50215">
    <property type="entry name" value="ADAM_MEPRO"/>
    <property type="match status" value="1"/>
</dbReference>
<proteinExistence type="inferred from homology"/>
<dbReference type="Proteomes" id="UP001432027">
    <property type="component" value="Unassembled WGS sequence"/>
</dbReference>
<keyword evidence="5" id="KW-0479">Metal-binding</keyword>
<evidence type="ECO:0000256" key="2">
    <source>
        <dbReference type="ARBA" id="ARBA00006966"/>
    </source>
</evidence>
<feature type="region of interest" description="Disordered" evidence="6">
    <location>
        <begin position="313"/>
        <end position="332"/>
    </location>
</feature>
<evidence type="ECO:0000256" key="7">
    <source>
        <dbReference type="SAM" id="Phobius"/>
    </source>
</evidence>
<dbReference type="GO" id="GO:0008732">
    <property type="term" value="F:L-allo-threonine aldolase activity"/>
    <property type="evidence" value="ECO:0007669"/>
    <property type="project" value="TreeGrafter"/>
</dbReference>
<dbReference type="Pfam" id="PF01212">
    <property type="entry name" value="Beta_elim_lyase"/>
    <property type="match status" value="1"/>
</dbReference>
<feature type="chain" id="PRO_5043876473" description="Peptidase M12B domain-containing protein" evidence="8">
    <location>
        <begin position="16"/>
        <end position="683"/>
    </location>
</feature>
<comment type="caution">
    <text evidence="10">The sequence shown here is derived from an EMBL/GenBank/DDBJ whole genome shotgun (WGS) entry which is preliminary data.</text>
</comment>
<dbReference type="AlphaFoldDB" id="A0AAV5UC38"/>
<keyword evidence="7" id="KW-0812">Transmembrane</keyword>
<name>A0AAV5UC38_9BILA</name>
<dbReference type="PANTHER" id="PTHR48097">
    <property type="entry name" value="L-THREONINE ALDOLASE-RELATED"/>
    <property type="match status" value="1"/>
</dbReference>
<feature type="compositionally biased region" description="Low complexity" evidence="6">
    <location>
        <begin position="313"/>
        <end position="328"/>
    </location>
</feature>
<evidence type="ECO:0000256" key="8">
    <source>
        <dbReference type="SAM" id="SignalP"/>
    </source>
</evidence>
<comment type="cofactor">
    <cofactor evidence="1">
        <name>pyridoxal 5'-phosphate</name>
        <dbReference type="ChEBI" id="CHEBI:597326"/>
    </cofactor>
</comment>
<keyword evidence="3" id="KW-0663">Pyridoxal phosphate</keyword>
<keyword evidence="8" id="KW-0732">Signal</keyword>
<feature type="binding site" evidence="5">
    <location>
        <position position="187"/>
    </location>
    <ligand>
        <name>Zn(2+)</name>
        <dbReference type="ChEBI" id="CHEBI:29105"/>
        <note>catalytic</note>
    </ligand>
</feature>
<evidence type="ECO:0000256" key="5">
    <source>
        <dbReference type="PROSITE-ProRule" id="PRU00276"/>
    </source>
</evidence>
<protein>
    <recommendedName>
        <fullName evidence="9">Peptidase M12B domain-containing protein</fullName>
    </recommendedName>
</protein>
<dbReference type="EMBL" id="BTSX01000006">
    <property type="protein sequence ID" value="GMT04387.1"/>
    <property type="molecule type" value="Genomic_DNA"/>
</dbReference>
<feature type="compositionally biased region" description="Basic and acidic residues" evidence="6">
    <location>
        <begin position="408"/>
        <end position="421"/>
    </location>
</feature>
<gene>
    <name evidence="10" type="ORF">PENTCL1PPCAC_26561</name>
</gene>
<organism evidence="10 11">
    <name type="scientific">Pristionchus entomophagus</name>
    <dbReference type="NCBI Taxonomy" id="358040"/>
    <lineage>
        <taxon>Eukaryota</taxon>
        <taxon>Metazoa</taxon>
        <taxon>Ecdysozoa</taxon>
        <taxon>Nematoda</taxon>
        <taxon>Chromadorea</taxon>
        <taxon>Rhabditida</taxon>
        <taxon>Rhabditina</taxon>
        <taxon>Diplogasteromorpha</taxon>
        <taxon>Diplogasteroidea</taxon>
        <taxon>Neodiplogasteridae</taxon>
        <taxon>Pristionchus</taxon>
    </lineage>
</organism>
<dbReference type="SUPFAM" id="SSF55486">
    <property type="entry name" value="Metalloproteases ('zincins'), catalytic domain"/>
    <property type="match status" value="1"/>
</dbReference>
<evidence type="ECO:0000259" key="9">
    <source>
        <dbReference type="PROSITE" id="PS50215"/>
    </source>
</evidence>
<dbReference type="InterPro" id="IPR015421">
    <property type="entry name" value="PyrdxlP-dep_Trfase_major"/>
</dbReference>
<evidence type="ECO:0000256" key="3">
    <source>
        <dbReference type="ARBA" id="ARBA00022898"/>
    </source>
</evidence>
<dbReference type="Pfam" id="PF01421">
    <property type="entry name" value="Reprolysin"/>
    <property type="match status" value="1"/>
</dbReference>
<feature type="active site" evidence="5">
    <location>
        <position position="178"/>
    </location>
</feature>